<keyword evidence="1" id="KW-0732">Signal</keyword>
<evidence type="ECO:0000313" key="2">
    <source>
        <dbReference type="EMBL" id="KAF2132015.1"/>
    </source>
</evidence>
<evidence type="ECO:0000313" key="3">
    <source>
        <dbReference type="Proteomes" id="UP000799771"/>
    </source>
</evidence>
<dbReference type="GeneID" id="54402815"/>
<evidence type="ECO:0008006" key="4">
    <source>
        <dbReference type="Google" id="ProtNLM"/>
    </source>
</evidence>
<feature type="chain" id="PRO_5025571818" description="Secreted protein" evidence="1">
    <location>
        <begin position="25"/>
        <end position="80"/>
    </location>
</feature>
<protein>
    <recommendedName>
        <fullName evidence="4">Secreted protein</fullName>
    </recommendedName>
</protein>
<dbReference type="EMBL" id="ML977501">
    <property type="protein sequence ID" value="KAF2132015.1"/>
    <property type="molecule type" value="Genomic_DNA"/>
</dbReference>
<keyword evidence="3" id="KW-1185">Reference proteome</keyword>
<sequence>MRVIHAARLLCFESFALWTPSSLSTRLEIWCRACPFLPLHDMRMSCTFFLLHNNLHEGYACLASLHGFENDGPLFHNSTP</sequence>
<gene>
    <name evidence="2" type="ORF">P153DRAFT_183065</name>
</gene>
<dbReference type="AlphaFoldDB" id="A0A6A6ALQ7"/>
<evidence type="ECO:0000256" key="1">
    <source>
        <dbReference type="SAM" id="SignalP"/>
    </source>
</evidence>
<dbReference type="Proteomes" id="UP000799771">
    <property type="component" value="Unassembled WGS sequence"/>
</dbReference>
<name>A0A6A6ALQ7_9PLEO</name>
<accession>A0A6A6ALQ7</accession>
<dbReference type="RefSeq" id="XP_033526402.1">
    <property type="nucleotide sequence ID" value="XM_033662383.1"/>
</dbReference>
<organism evidence="2 3">
    <name type="scientific">Dothidotthia symphoricarpi CBS 119687</name>
    <dbReference type="NCBI Taxonomy" id="1392245"/>
    <lineage>
        <taxon>Eukaryota</taxon>
        <taxon>Fungi</taxon>
        <taxon>Dikarya</taxon>
        <taxon>Ascomycota</taxon>
        <taxon>Pezizomycotina</taxon>
        <taxon>Dothideomycetes</taxon>
        <taxon>Pleosporomycetidae</taxon>
        <taxon>Pleosporales</taxon>
        <taxon>Dothidotthiaceae</taxon>
        <taxon>Dothidotthia</taxon>
    </lineage>
</organism>
<reference evidence="2" key="1">
    <citation type="journal article" date="2020" name="Stud. Mycol.">
        <title>101 Dothideomycetes genomes: a test case for predicting lifestyles and emergence of pathogens.</title>
        <authorList>
            <person name="Haridas S."/>
            <person name="Albert R."/>
            <person name="Binder M."/>
            <person name="Bloem J."/>
            <person name="Labutti K."/>
            <person name="Salamov A."/>
            <person name="Andreopoulos B."/>
            <person name="Baker S."/>
            <person name="Barry K."/>
            <person name="Bills G."/>
            <person name="Bluhm B."/>
            <person name="Cannon C."/>
            <person name="Castanera R."/>
            <person name="Culley D."/>
            <person name="Daum C."/>
            <person name="Ezra D."/>
            <person name="Gonzalez J."/>
            <person name="Henrissat B."/>
            <person name="Kuo A."/>
            <person name="Liang C."/>
            <person name="Lipzen A."/>
            <person name="Lutzoni F."/>
            <person name="Magnuson J."/>
            <person name="Mondo S."/>
            <person name="Nolan M."/>
            <person name="Ohm R."/>
            <person name="Pangilinan J."/>
            <person name="Park H.-J."/>
            <person name="Ramirez L."/>
            <person name="Alfaro M."/>
            <person name="Sun H."/>
            <person name="Tritt A."/>
            <person name="Yoshinaga Y."/>
            <person name="Zwiers L.-H."/>
            <person name="Turgeon B."/>
            <person name="Goodwin S."/>
            <person name="Spatafora J."/>
            <person name="Crous P."/>
            <person name="Grigoriev I."/>
        </authorList>
    </citation>
    <scope>NUCLEOTIDE SEQUENCE</scope>
    <source>
        <strain evidence="2">CBS 119687</strain>
    </source>
</reference>
<proteinExistence type="predicted"/>
<feature type="signal peptide" evidence="1">
    <location>
        <begin position="1"/>
        <end position="24"/>
    </location>
</feature>